<dbReference type="PRINTS" id="PR00420">
    <property type="entry name" value="RNGMNOXGNASE"/>
</dbReference>
<dbReference type="SUPFAM" id="SSF51905">
    <property type="entry name" value="FAD/NAD(P)-binding domain"/>
    <property type="match status" value="1"/>
</dbReference>
<dbReference type="InterPro" id="IPR036188">
    <property type="entry name" value="FAD/NAD-bd_sf"/>
</dbReference>
<dbReference type="Proteomes" id="UP000006304">
    <property type="component" value="Chromosome"/>
</dbReference>
<dbReference type="SMR" id="K0EPS6"/>
<dbReference type="PANTHER" id="PTHR43747">
    <property type="entry name" value="FAD-BINDING PROTEIN"/>
    <property type="match status" value="1"/>
</dbReference>
<organism evidence="4 5">
    <name type="scientific">Nocardia brasiliensis (strain ATCC 700358 / HUJEG-1)</name>
    <dbReference type="NCBI Taxonomy" id="1133849"/>
    <lineage>
        <taxon>Bacteria</taxon>
        <taxon>Bacillati</taxon>
        <taxon>Actinomycetota</taxon>
        <taxon>Actinomycetes</taxon>
        <taxon>Mycobacteriales</taxon>
        <taxon>Nocardiaceae</taxon>
        <taxon>Nocardia</taxon>
    </lineage>
</organism>
<reference evidence="4 5" key="1">
    <citation type="journal article" date="2012" name="J. Bacteriol.">
        <title>Complete genome sequence of Nocardia brasiliensis HUJEG-1.</title>
        <authorList>
            <person name="Vera-Cabrera L."/>
            <person name="Ortiz-Lopez R."/>
            <person name="Elizondo-Gonzalez R."/>
            <person name="Perez-Maya A.A."/>
            <person name="Ocampo-Candiani J."/>
        </authorList>
    </citation>
    <scope>NUCLEOTIDE SEQUENCE [LARGE SCALE GENOMIC DNA]</scope>
    <source>
        <strain evidence="5">ATCC 700358</strain>
    </source>
</reference>
<dbReference type="eggNOG" id="COG0644">
    <property type="taxonomic scope" value="Bacteria"/>
</dbReference>
<dbReference type="InterPro" id="IPR050816">
    <property type="entry name" value="Flavin-dep_Halogenase_NPB"/>
</dbReference>
<dbReference type="Gene3D" id="3.50.50.60">
    <property type="entry name" value="FAD/NAD(P)-binding domain"/>
    <property type="match status" value="1"/>
</dbReference>
<dbReference type="EMBL" id="CP003876">
    <property type="protein sequence ID" value="AFU01733.1"/>
    <property type="molecule type" value="Genomic_DNA"/>
</dbReference>
<dbReference type="GO" id="GO:0004497">
    <property type="term" value="F:monooxygenase activity"/>
    <property type="evidence" value="ECO:0007669"/>
    <property type="project" value="UniProtKB-KW"/>
</dbReference>
<accession>K0EPS6</accession>
<gene>
    <name evidence="4" type="ORF">O3I_018870</name>
</gene>
<evidence type="ECO:0000256" key="3">
    <source>
        <dbReference type="ARBA" id="ARBA00038396"/>
    </source>
</evidence>
<evidence type="ECO:0000313" key="5">
    <source>
        <dbReference type="Proteomes" id="UP000006304"/>
    </source>
</evidence>
<name>K0EPS6_NOCB7</name>
<proteinExistence type="inferred from homology"/>
<dbReference type="STRING" id="1133849.O3I_018870"/>
<evidence type="ECO:0000313" key="4">
    <source>
        <dbReference type="EMBL" id="AFU01733.1"/>
    </source>
</evidence>
<dbReference type="InterPro" id="IPR006905">
    <property type="entry name" value="Flavin_halogenase"/>
</dbReference>
<keyword evidence="5" id="KW-1185">Reference proteome</keyword>
<dbReference type="Pfam" id="PF04820">
    <property type="entry name" value="Trp_halogenase"/>
    <property type="match status" value="1"/>
</dbReference>
<dbReference type="PANTHER" id="PTHR43747:SF5">
    <property type="entry name" value="FAD-BINDING DOMAIN-CONTAINING PROTEIN"/>
    <property type="match status" value="1"/>
</dbReference>
<dbReference type="HOGENOM" id="CLU_025990_0_0_11"/>
<comment type="similarity">
    <text evidence="3">Belongs to the flavin-dependent halogenase family. Bacterial tryptophan halogenase subfamily.</text>
</comment>
<protein>
    <submittedName>
        <fullName evidence="4">FAD dependent oxidoreductase</fullName>
    </submittedName>
</protein>
<dbReference type="RefSeq" id="WP_014984588.1">
    <property type="nucleotide sequence ID" value="NC_018681.1"/>
</dbReference>
<evidence type="ECO:0000256" key="1">
    <source>
        <dbReference type="ARBA" id="ARBA00023002"/>
    </source>
</evidence>
<sequence>MSTDYDVLILGSGLSGSTLSLCLQASGLRTCMVDPKTHPRFAIGESTIPNTSKLYKLMSIKYGVPELAALSSFDNLIGSVGTCGMKNNFGFIYHEPGTTARRAHQFPLSEIVETESHLFRADVDHWLALRARDYGAVLLEGVGARRLDITEAGVFFEGDEGTRISADYVVDAGGRGSPVAAALGLRTTEGLRTTSKSVFTHMTGVTPFDEITAVHGPREWHTGTLHHVFDGGWMWVIPFDNNEKSSNPLCSVGVVWRIDDGDEAPLPNPEQAFADFLATYPEIGKQFEHAQNARSWISAGRLQYSATRTVGDRWCLTSNAAGFIDPLFSRGMQNTAVVVDRLAERLIARFRGGFTPETFDDIEQMQSSLIEENDFLVGNAFRSFTDYELWNAWFRVWQVNQVTGTMRTENRLRHVTALAAARAAGKEPSQQADAAPGTGLDGFIDAFYRKSDQIMTAYWSRETSRDTAVSEFRKLFAAVDFVPPSFGLTDMSQPYFDIDMDKVASAVAWARRARPGIRELYLGGLPASPELGADESD</sequence>
<keyword evidence="1" id="KW-0560">Oxidoreductase</keyword>
<keyword evidence="2" id="KW-0503">Monooxygenase</keyword>
<dbReference type="AlphaFoldDB" id="K0EPS6"/>
<dbReference type="KEGG" id="nbr:O3I_018870"/>
<evidence type="ECO:0000256" key="2">
    <source>
        <dbReference type="ARBA" id="ARBA00023033"/>
    </source>
</evidence>